<protein>
    <submittedName>
        <fullName evidence="4">DUF305 domain-containing protein</fullName>
    </submittedName>
</protein>
<dbReference type="InterPro" id="IPR012347">
    <property type="entry name" value="Ferritin-like"/>
</dbReference>
<feature type="region of interest" description="Disordered" evidence="1">
    <location>
        <begin position="213"/>
        <end position="286"/>
    </location>
</feature>
<evidence type="ECO:0000313" key="4">
    <source>
        <dbReference type="EMBL" id="WWM70434.1"/>
    </source>
</evidence>
<keyword evidence="5" id="KW-1185">Reference proteome</keyword>
<feature type="chain" id="PRO_5045899283" evidence="2">
    <location>
        <begin position="19"/>
        <end position="286"/>
    </location>
</feature>
<dbReference type="Pfam" id="PF03713">
    <property type="entry name" value="DUF305"/>
    <property type="match status" value="2"/>
</dbReference>
<gene>
    <name evidence="4" type="ORF">V6R86_07030</name>
</gene>
<proteinExistence type="predicted"/>
<dbReference type="PANTHER" id="PTHR36933">
    <property type="entry name" value="SLL0788 PROTEIN"/>
    <property type="match status" value="1"/>
</dbReference>
<accession>A0ABZ2G311</accession>
<dbReference type="InterPro" id="IPR005183">
    <property type="entry name" value="DUF305_CopM-like"/>
</dbReference>
<sequence>MNKVTRFTALLMATAALAACGSQADNQVAGNDAPMEASMAEGNSMQMSGPFGEAEMRMDEQMMAAVGSDVGQNWLKKMIVHHQGAIDMSRIVLDQNPSTDAAKMAQETITKQGKEIEDLQKLVQNGAPDQRSAELYRPAMMDMHQKMMAASGADVSETFLRKMLEHHKGAVAMSDVALANGVTGTLRTQIQKTRADQQKEIDMTEAMLRGEPMQSAMQQSGVKTAAQAKAEPAPADTAKAAPKAQPKATPAARTSEPKASTTATAKAEPAPAASTCLPEHRAAGHC</sequence>
<keyword evidence="2" id="KW-0732">Signal</keyword>
<dbReference type="PANTHER" id="PTHR36933:SF1">
    <property type="entry name" value="SLL0788 PROTEIN"/>
    <property type="match status" value="1"/>
</dbReference>
<dbReference type="RefSeq" id="WP_338503199.1">
    <property type="nucleotide sequence ID" value="NZ_CP145607.1"/>
</dbReference>
<dbReference type="PROSITE" id="PS51257">
    <property type="entry name" value="PROKAR_LIPOPROTEIN"/>
    <property type="match status" value="1"/>
</dbReference>
<dbReference type="EMBL" id="CP145607">
    <property type="protein sequence ID" value="WWM70434.1"/>
    <property type="molecule type" value="Genomic_DNA"/>
</dbReference>
<evidence type="ECO:0000256" key="1">
    <source>
        <dbReference type="SAM" id="MobiDB-lite"/>
    </source>
</evidence>
<evidence type="ECO:0000259" key="3">
    <source>
        <dbReference type="Pfam" id="PF03713"/>
    </source>
</evidence>
<feature type="signal peptide" evidence="2">
    <location>
        <begin position="1"/>
        <end position="18"/>
    </location>
</feature>
<feature type="domain" description="DUF305" evidence="3">
    <location>
        <begin position="31"/>
        <end position="122"/>
    </location>
</feature>
<dbReference type="Gene3D" id="1.20.1260.10">
    <property type="match status" value="2"/>
</dbReference>
<feature type="domain" description="DUF305" evidence="3">
    <location>
        <begin position="139"/>
        <end position="207"/>
    </location>
</feature>
<reference evidence="4 5" key="1">
    <citation type="submission" date="2024-02" db="EMBL/GenBank/DDBJ databases">
        <title>Full genome sequence of Sphingomonas kaistensis.</title>
        <authorList>
            <person name="Poletto B.L."/>
            <person name="Silva G."/>
            <person name="Galante D."/>
            <person name="Campos K.R."/>
            <person name="Santos M.B.N."/>
            <person name="Sacchi C.T."/>
        </authorList>
    </citation>
    <scope>NUCLEOTIDE SEQUENCE [LARGE SCALE GENOMIC DNA]</scope>
    <source>
        <strain evidence="4 5">MA4R</strain>
    </source>
</reference>
<evidence type="ECO:0000256" key="2">
    <source>
        <dbReference type="SAM" id="SignalP"/>
    </source>
</evidence>
<evidence type="ECO:0000313" key="5">
    <source>
        <dbReference type="Proteomes" id="UP001382935"/>
    </source>
</evidence>
<organism evidence="4 5">
    <name type="scientific">Sphingomonas kaistensis</name>
    <dbReference type="NCBI Taxonomy" id="298708"/>
    <lineage>
        <taxon>Bacteria</taxon>
        <taxon>Pseudomonadati</taxon>
        <taxon>Pseudomonadota</taxon>
        <taxon>Alphaproteobacteria</taxon>
        <taxon>Sphingomonadales</taxon>
        <taxon>Sphingomonadaceae</taxon>
        <taxon>Sphingomonas</taxon>
    </lineage>
</organism>
<name>A0ABZ2G311_9SPHN</name>
<feature type="compositionally biased region" description="Low complexity" evidence="1">
    <location>
        <begin position="223"/>
        <end position="275"/>
    </location>
</feature>
<dbReference type="Proteomes" id="UP001382935">
    <property type="component" value="Chromosome"/>
</dbReference>